<evidence type="ECO:0008006" key="9">
    <source>
        <dbReference type="Google" id="ProtNLM"/>
    </source>
</evidence>
<evidence type="ECO:0000256" key="6">
    <source>
        <dbReference type="SAM" id="Phobius"/>
    </source>
</evidence>
<dbReference type="PANTHER" id="PTHR30250">
    <property type="entry name" value="PST FAMILY PREDICTED COLANIC ACID TRANSPORTER"/>
    <property type="match status" value="1"/>
</dbReference>
<dbReference type="PANTHER" id="PTHR30250:SF28">
    <property type="entry name" value="POLYSACCHARIDE BIOSYNTHESIS PROTEIN"/>
    <property type="match status" value="1"/>
</dbReference>
<feature type="transmembrane region" description="Helical" evidence="6">
    <location>
        <begin position="53"/>
        <end position="73"/>
    </location>
</feature>
<dbReference type="AlphaFoldDB" id="A0A3A4NDB3"/>
<evidence type="ECO:0000256" key="2">
    <source>
        <dbReference type="ARBA" id="ARBA00022475"/>
    </source>
</evidence>
<reference evidence="7 8" key="1">
    <citation type="journal article" date="2017" name="ISME J.">
        <title>Energy and carbon metabolisms in a deep terrestrial subsurface fluid microbial community.</title>
        <authorList>
            <person name="Momper L."/>
            <person name="Jungbluth S.P."/>
            <person name="Lee M.D."/>
            <person name="Amend J.P."/>
        </authorList>
    </citation>
    <scope>NUCLEOTIDE SEQUENCE [LARGE SCALE GENOMIC DNA]</scope>
    <source>
        <strain evidence="7">SURF_5</strain>
    </source>
</reference>
<evidence type="ECO:0000256" key="4">
    <source>
        <dbReference type="ARBA" id="ARBA00022989"/>
    </source>
</evidence>
<keyword evidence="2" id="KW-1003">Cell membrane</keyword>
<evidence type="ECO:0000256" key="3">
    <source>
        <dbReference type="ARBA" id="ARBA00022692"/>
    </source>
</evidence>
<protein>
    <recommendedName>
        <fullName evidence="9">Polysaccharide biosynthesis protein</fullName>
    </recommendedName>
</protein>
<accession>A0A3A4NDB3</accession>
<feature type="transmembrane region" description="Helical" evidence="6">
    <location>
        <begin position="94"/>
        <end position="113"/>
    </location>
</feature>
<keyword evidence="4 6" id="KW-1133">Transmembrane helix</keyword>
<feature type="transmembrane region" description="Helical" evidence="6">
    <location>
        <begin position="12"/>
        <end position="33"/>
    </location>
</feature>
<keyword evidence="5 6" id="KW-0472">Membrane</keyword>
<evidence type="ECO:0000313" key="8">
    <source>
        <dbReference type="Proteomes" id="UP000265882"/>
    </source>
</evidence>
<evidence type="ECO:0000313" key="7">
    <source>
        <dbReference type="EMBL" id="RJP17442.1"/>
    </source>
</evidence>
<dbReference type="InterPro" id="IPR050833">
    <property type="entry name" value="Poly_Biosynth_Transport"/>
</dbReference>
<dbReference type="GO" id="GO:0005886">
    <property type="term" value="C:plasma membrane"/>
    <property type="evidence" value="ECO:0007669"/>
    <property type="project" value="UniProtKB-SubCell"/>
</dbReference>
<feature type="transmembrane region" description="Helical" evidence="6">
    <location>
        <begin position="304"/>
        <end position="325"/>
    </location>
</feature>
<comment type="subcellular location">
    <subcellularLocation>
        <location evidence="1">Cell membrane</location>
        <topology evidence="1">Multi-pass membrane protein</topology>
    </subcellularLocation>
</comment>
<dbReference type="EMBL" id="QZKU01000115">
    <property type="protein sequence ID" value="RJP17442.1"/>
    <property type="molecule type" value="Genomic_DNA"/>
</dbReference>
<feature type="transmembrane region" description="Helical" evidence="6">
    <location>
        <begin position="369"/>
        <end position="388"/>
    </location>
</feature>
<feature type="transmembrane region" description="Helical" evidence="6">
    <location>
        <begin position="222"/>
        <end position="248"/>
    </location>
</feature>
<sequence>MPAPARCRESLFDEGFLIIIIGLGNLFNFYFHIFMSRNLGPEGYSALNSLLSLLYIISIPIVTIQTTITKFIAQYSATGEAAKVRQLFLGSLKRVGIVACVLMVGTILGAPLIGDFFKIRSTAPIIVAGFLLFFMYLLPVFWAVLQGRERFNYLGISYFVGFISKCGLGILFALIGWGVGGVLFGVLLSFILSFMVGFPAFRPVLAPVAESAEVQMKEMYLFALPVVAALFFLSFFCNLDIALVRHFYGDVGDGLRLAGYYATASIVGKSFLFLPLGITLALFPKVARKKATGENTLPILKRGLLIEIVLSLGGIVICFALARYVALFLGKTDSPELVALIKLFGIAITPVAATTILVNYNLANERYSFLWLLLPLTLLTFAAISVFHQTPMSVLLTLTAGGFALFISISIVTFHPAKAKKPLPEASAVPRTSI</sequence>
<feature type="transmembrane region" description="Helical" evidence="6">
    <location>
        <begin position="181"/>
        <end position="201"/>
    </location>
</feature>
<name>A0A3A4NDB3_ABYX5</name>
<proteinExistence type="predicted"/>
<feature type="transmembrane region" description="Helical" evidence="6">
    <location>
        <begin position="125"/>
        <end position="144"/>
    </location>
</feature>
<dbReference type="Proteomes" id="UP000265882">
    <property type="component" value="Unassembled WGS sequence"/>
</dbReference>
<feature type="transmembrane region" description="Helical" evidence="6">
    <location>
        <begin position="260"/>
        <end position="283"/>
    </location>
</feature>
<evidence type="ECO:0000256" key="1">
    <source>
        <dbReference type="ARBA" id="ARBA00004651"/>
    </source>
</evidence>
<comment type="caution">
    <text evidence="7">The sequence shown here is derived from an EMBL/GenBank/DDBJ whole genome shotgun (WGS) entry which is preliminary data.</text>
</comment>
<organism evidence="7 8">
    <name type="scientific">Abyssobacteria bacterium (strain SURF_5)</name>
    <dbReference type="NCBI Taxonomy" id="2093360"/>
    <lineage>
        <taxon>Bacteria</taxon>
        <taxon>Pseudomonadati</taxon>
        <taxon>Candidatus Hydrogenedentota</taxon>
        <taxon>Candidatus Abyssobacteria</taxon>
    </lineage>
</organism>
<feature type="transmembrane region" description="Helical" evidence="6">
    <location>
        <begin position="394"/>
        <end position="414"/>
    </location>
</feature>
<feature type="transmembrane region" description="Helical" evidence="6">
    <location>
        <begin position="156"/>
        <end position="175"/>
    </location>
</feature>
<gene>
    <name evidence="7" type="ORF">C4520_16905</name>
</gene>
<keyword evidence="3 6" id="KW-0812">Transmembrane</keyword>
<feature type="transmembrane region" description="Helical" evidence="6">
    <location>
        <begin position="337"/>
        <end position="362"/>
    </location>
</feature>
<evidence type="ECO:0000256" key="5">
    <source>
        <dbReference type="ARBA" id="ARBA00023136"/>
    </source>
</evidence>